<protein>
    <submittedName>
        <fullName evidence="1">Uncharacterized protein</fullName>
    </submittedName>
</protein>
<evidence type="ECO:0000313" key="1">
    <source>
        <dbReference type="EMBL" id="XCI77776.1"/>
    </source>
</evidence>
<organism evidence="1">
    <name type="scientific">Rhizobium phage IG49</name>
    <dbReference type="NCBI Taxonomy" id="3129228"/>
    <lineage>
        <taxon>Viruses</taxon>
        <taxon>Duplodnaviria</taxon>
        <taxon>Heunggongvirae</taxon>
        <taxon>Uroviricota</taxon>
        <taxon>Caudoviricetes</taxon>
    </lineage>
</organism>
<reference evidence="1" key="1">
    <citation type="submission" date="2024-03" db="EMBL/GenBank/DDBJ databases">
        <authorList>
            <person name="Chantapakul B."/>
            <person name="Wang S."/>
        </authorList>
    </citation>
    <scope>NUCLEOTIDE SEQUENCE</scope>
</reference>
<accession>A0AAU8HYR0</accession>
<gene>
    <name evidence="1" type="ORF">VGRTQORK_CDS0163</name>
</gene>
<name>A0AAU8HYR0_9CAUD</name>
<sequence>MKFFSLFKKENILPAKTVEGRKANAIALEAMKQDLIVVEIEGELYKSKPMDRSEGETFDTFHIRKIQTNGLPSADGEFIVAHEQGEMVKFRNHYSYHDGEYFISVPDQTVQDKFWNSLKIFFVTNNPNSIWTEVNIGHVGKQNMLYNIFSLEMGSKKPIIVDRKNEVNIFIVYEQIEAFSYQGNRK</sequence>
<dbReference type="EMBL" id="PP429227">
    <property type="protein sequence ID" value="XCI77776.1"/>
    <property type="molecule type" value="Genomic_DNA"/>
</dbReference>
<proteinExistence type="predicted"/>